<evidence type="ECO:0000313" key="2">
    <source>
        <dbReference type="EMBL" id="KAG6715149.1"/>
    </source>
</evidence>
<dbReference type="EMBL" id="CM031829">
    <property type="protein sequence ID" value="KAG6715149.1"/>
    <property type="molecule type" value="Genomic_DNA"/>
</dbReference>
<accession>A0A922JSA0</accession>
<name>A0A922JSA0_CARIL</name>
<evidence type="ECO:0000313" key="3">
    <source>
        <dbReference type="Proteomes" id="UP000811246"/>
    </source>
</evidence>
<sequence length="58" mass="6393">MILALGLSLSLFLTKQTSKMSGGHWQGFVELGGGVEGSGSRGRGLWQHCREWFFCKYG</sequence>
<dbReference type="AlphaFoldDB" id="A0A922JSA0"/>
<protein>
    <submittedName>
        <fullName evidence="2">Uncharacterized protein</fullName>
    </submittedName>
</protein>
<feature type="signal peptide" evidence="1">
    <location>
        <begin position="1"/>
        <end position="19"/>
    </location>
</feature>
<gene>
    <name evidence="2" type="ORF">I3842_05G236500</name>
</gene>
<organism evidence="2 3">
    <name type="scientific">Carya illinoinensis</name>
    <name type="common">Pecan</name>
    <dbReference type="NCBI Taxonomy" id="32201"/>
    <lineage>
        <taxon>Eukaryota</taxon>
        <taxon>Viridiplantae</taxon>
        <taxon>Streptophyta</taxon>
        <taxon>Embryophyta</taxon>
        <taxon>Tracheophyta</taxon>
        <taxon>Spermatophyta</taxon>
        <taxon>Magnoliopsida</taxon>
        <taxon>eudicotyledons</taxon>
        <taxon>Gunneridae</taxon>
        <taxon>Pentapetalae</taxon>
        <taxon>rosids</taxon>
        <taxon>fabids</taxon>
        <taxon>Fagales</taxon>
        <taxon>Juglandaceae</taxon>
        <taxon>Carya</taxon>
    </lineage>
</organism>
<evidence type="ECO:0000256" key="1">
    <source>
        <dbReference type="SAM" id="SignalP"/>
    </source>
</evidence>
<reference evidence="2" key="1">
    <citation type="submission" date="2021-01" db="EMBL/GenBank/DDBJ databases">
        <authorList>
            <person name="Lovell J.T."/>
            <person name="Bentley N."/>
            <person name="Bhattarai G."/>
            <person name="Jenkins J.W."/>
            <person name="Sreedasyam A."/>
            <person name="Alarcon Y."/>
            <person name="Bock C."/>
            <person name="Boston L."/>
            <person name="Carlson J."/>
            <person name="Cervantes K."/>
            <person name="Clermont K."/>
            <person name="Krom N."/>
            <person name="Kubenka K."/>
            <person name="Mamidi S."/>
            <person name="Mattison C."/>
            <person name="Monteros M."/>
            <person name="Pisani C."/>
            <person name="Plott C."/>
            <person name="Rajasekar S."/>
            <person name="Rhein H.S."/>
            <person name="Rohla C."/>
            <person name="Song M."/>
            <person name="Hilaire R.S."/>
            <person name="Shu S."/>
            <person name="Wells L."/>
            <person name="Wang X."/>
            <person name="Webber J."/>
            <person name="Heerema R.J."/>
            <person name="Klein P."/>
            <person name="Conner P."/>
            <person name="Grauke L."/>
            <person name="Grimwood J."/>
            <person name="Schmutz J."/>
            <person name="Randall J.J."/>
        </authorList>
    </citation>
    <scope>NUCLEOTIDE SEQUENCE</scope>
    <source>
        <tissue evidence="2">Leaf</tissue>
    </source>
</reference>
<keyword evidence="1" id="KW-0732">Signal</keyword>
<dbReference type="Proteomes" id="UP000811246">
    <property type="component" value="Chromosome 5"/>
</dbReference>
<feature type="chain" id="PRO_5037019922" evidence="1">
    <location>
        <begin position="20"/>
        <end position="58"/>
    </location>
</feature>
<proteinExistence type="predicted"/>
<comment type="caution">
    <text evidence="2">The sequence shown here is derived from an EMBL/GenBank/DDBJ whole genome shotgun (WGS) entry which is preliminary data.</text>
</comment>